<reference evidence="2" key="1">
    <citation type="submission" date="2023-01" db="EMBL/GenBank/DDBJ databases">
        <title>Genome assembly of the deep-sea coral Lophelia pertusa.</title>
        <authorList>
            <person name="Herrera S."/>
            <person name="Cordes E."/>
        </authorList>
    </citation>
    <scope>NUCLEOTIDE SEQUENCE</scope>
    <source>
        <strain evidence="2">USNM1676648</strain>
        <tissue evidence="2">Polyp</tissue>
    </source>
</reference>
<sequence>MEIRRTKALEDVIEKSNEENAKLLVQIRVMNGVSTSREESHKMELAQLEKEQSKIIEELQLWVEDGDEKNNALEDVIEKTNEENVELLVQISVMKNKLKALEKKNDTLQTELDTKRIDLKRLKAKEHYNERELRNLNVI</sequence>
<protein>
    <submittedName>
        <fullName evidence="2">Uncharacterized protein</fullName>
    </submittedName>
</protein>
<evidence type="ECO:0000256" key="1">
    <source>
        <dbReference type="SAM" id="Coils"/>
    </source>
</evidence>
<proteinExistence type="predicted"/>
<dbReference type="Proteomes" id="UP001163046">
    <property type="component" value="Unassembled WGS sequence"/>
</dbReference>
<dbReference type="AlphaFoldDB" id="A0A9W9Z3S3"/>
<comment type="caution">
    <text evidence="2">The sequence shown here is derived from an EMBL/GenBank/DDBJ whole genome shotgun (WGS) entry which is preliminary data.</text>
</comment>
<keyword evidence="1" id="KW-0175">Coiled coil</keyword>
<evidence type="ECO:0000313" key="2">
    <source>
        <dbReference type="EMBL" id="KAJ7374465.1"/>
    </source>
</evidence>
<dbReference type="OrthoDB" id="5978166at2759"/>
<evidence type="ECO:0000313" key="3">
    <source>
        <dbReference type="Proteomes" id="UP001163046"/>
    </source>
</evidence>
<dbReference type="EMBL" id="MU826828">
    <property type="protein sequence ID" value="KAJ7374465.1"/>
    <property type="molecule type" value="Genomic_DNA"/>
</dbReference>
<accession>A0A9W9Z3S3</accession>
<gene>
    <name evidence="2" type="ORF">OS493_007571</name>
</gene>
<name>A0A9W9Z3S3_9CNID</name>
<feature type="coiled-coil region" evidence="1">
    <location>
        <begin position="6"/>
        <end position="125"/>
    </location>
</feature>
<keyword evidence="3" id="KW-1185">Reference proteome</keyword>
<organism evidence="2 3">
    <name type="scientific">Desmophyllum pertusum</name>
    <dbReference type="NCBI Taxonomy" id="174260"/>
    <lineage>
        <taxon>Eukaryota</taxon>
        <taxon>Metazoa</taxon>
        <taxon>Cnidaria</taxon>
        <taxon>Anthozoa</taxon>
        <taxon>Hexacorallia</taxon>
        <taxon>Scleractinia</taxon>
        <taxon>Caryophylliina</taxon>
        <taxon>Caryophylliidae</taxon>
        <taxon>Desmophyllum</taxon>
    </lineage>
</organism>